<name>A0A913ZQI2_PATMI</name>
<dbReference type="PANTHER" id="PTHR14948">
    <property type="entry name" value="NG5"/>
    <property type="match status" value="1"/>
</dbReference>
<accession>A0A913ZQI2</accession>
<dbReference type="GeneID" id="119725870"/>
<evidence type="ECO:0000313" key="8">
    <source>
        <dbReference type="Proteomes" id="UP000887568"/>
    </source>
</evidence>
<sequence length="167" mass="18477">MKDDPPAYSPPAQQQGDPLQRAYPLQQIYPPQLVYPTQQIYPGQQVGYPSPVAYNQVAYNRQRGAIILTASSPNVIVRSHVTKMPNNYMGLSIFVTLCCCLPFGVVAMMKASKVKARWAEGDIRGAHLSSKDAKMWSTSGLVIGVIWIIVCTFVGFYFYTVIPALSD</sequence>
<keyword evidence="3 6" id="KW-0812">Transmembrane</keyword>
<feature type="transmembrane region" description="Helical" evidence="6">
    <location>
        <begin position="88"/>
        <end position="109"/>
    </location>
</feature>
<evidence type="ECO:0000313" key="7">
    <source>
        <dbReference type="EnsemblMetazoa" id="XP_038053390.1"/>
    </source>
</evidence>
<dbReference type="InterPro" id="IPR051423">
    <property type="entry name" value="CD225/Dispanin"/>
</dbReference>
<evidence type="ECO:0000256" key="6">
    <source>
        <dbReference type="SAM" id="Phobius"/>
    </source>
</evidence>
<feature type="transmembrane region" description="Helical" evidence="6">
    <location>
        <begin position="141"/>
        <end position="162"/>
    </location>
</feature>
<dbReference type="GO" id="GO:0016020">
    <property type="term" value="C:membrane"/>
    <property type="evidence" value="ECO:0007669"/>
    <property type="project" value="UniProtKB-SubCell"/>
</dbReference>
<comment type="similarity">
    <text evidence="2">Belongs to the CD225/Dispanin family.</text>
</comment>
<keyword evidence="4 6" id="KW-1133">Transmembrane helix</keyword>
<comment type="subcellular location">
    <subcellularLocation>
        <location evidence="1">Membrane</location>
    </subcellularLocation>
</comment>
<evidence type="ECO:0000256" key="5">
    <source>
        <dbReference type="ARBA" id="ARBA00023136"/>
    </source>
</evidence>
<evidence type="ECO:0000256" key="3">
    <source>
        <dbReference type="ARBA" id="ARBA00022692"/>
    </source>
</evidence>
<dbReference type="RefSeq" id="XP_038053390.1">
    <property type="nucleotide sequence ID" value="XM_038197462.1"/>
</dbReference>
<dbReference type="PANTHER" id="PTHR14948:SF44">
    <property type="entry name" value="PROLINE-RICH TRANSMEMBRANE PROTEIN 1-LIKE"/>
    <property type="match status" value="1"/>
</dbReference>
<protein>
    <submittedName>
        <fullName evidence="7">Uncharacterized protein</fullName>
    </submittedName>
</protein>
<proteinExistence type="inferred from homology"/>
<organism evidence="7 8">
    <name type="scientific">Patiria miniata</name>
    <name type="common">Bat star</name>
    <name type="synonym">Asterina miniata</name>
    <dbReference type="NCBI Taxonomy" id="46514"/>
    <lineage>
        <taxon>Eukaryota</taxon>
        <taxon>Metazoa</taxon>
        <taxon>Echinodermata</taxon>
        <taxon>Eleutherozoa</taxon>
        <taxon>Asterozoa</taxon>
        <taxon>Asteroidea</taxon>
        <taxon>Valvatacea</taxon>
        <taxon>Valvatida</taxon>
        <taxon>Asterinidae</taxon>
        <taxon>Patiria</taxon>
    </lineage>
</organism>
<dbReference type="EnsemblMetazoa" id="XM_038197462.1">
    <property type="protein sequence ID" value="XP_038053390.1"/>
    <property type="gene ID" value="LOC119725870"/>
</dbReference>
<keyword evidence="5 6" id="KW-0472">Membrane</keyword>
<dbReference type="AlphaFoldDB" id="A0A913ZQI2"/>
<dbReference type="Pfam" id="PF04505">
    <property type="entry name" value="CD225"/>
    <property type="match status" value="1"/>
</dbReference>
<evidence type="ECO:0000256" key="2">
    <source>
        <dbReference type="ARBA" id="ARBA00006843"/>
    </source>
</evidence>
<dbReference type="InterPro" id="IPR007593">
    <property type="entry name" value="CD225/Dispanin_fam"/>
</dbReference>
<dbReference type="OrthoDB" id="6083617at2759"/>
<evidence type="ECO:0000256" key="1">
    <source>
        <dbReference type="ARBA" id="ARBA00004370"/>
    </source>
</evidence>
<keyword evidence="8" id="KW-1185">Reference proteome</keyword>
<evidence type="ECO:0000256" key="4">
    <source>
        <dbReference type="ARBA" id="ARBA00022989"/>
    </source>
</evidence>
<dbReference type="Proteomes" id="UP000887568">
    <property type="component" value="Unplaced"/>
</dbReference>
<reference evidence="7" key="1">
    <citation type="submission" date="2022-11" db="UniProtKB">
        <authorList>
            <consortium name="EnsemblMetazoa"/>
        </authorList>
    </citation>
    <scope>IDENTIFICATION</scope>
</reference>